<dbReference type="InterPro" id="IPR020806">
    <property type="entry name" value="PKS_PP-bd"/>
</dbReference>
<dbReference type="PROSITE" id="PS50075">
    <property type="entry name" value="CARRIER"/>
    <property type="match status" value="1"/>
</dbReference>
<dbReference type="SUPFAM" id="SSF55048">
    <property type="entry name" value="Probable ACP-binding domain of malonyl-CoA ACP transacylase"/>
    <property type="match status" value="1"/>
</dbReference>
<dbReference type="SMART" id="SM00822">
    <property type="entry name" value="PKS_KR"/>
    <property type="match status" value="1"/>
</dbReference>
<dbReference type="InterPro" id="IPR014043">
    <property type="entry name" value="Acyl_transferase_dom"/>
</dbReference>
<dbReference type="Pfam" id="PF08659">
    <property type="entry name" value="KR"/>
    <property type="match status" value="1"/>
</dbReference>
<organism evidence="12 13">
    <name type="scientific">Novosphingobium resinovorum</name>
    <dbReference type="NCBI Taxonomy" id="158500"/>
    <lineage>
        <taxon>Bacteria</taxon>
        <taxon>Pseudomonadati</taxon>
        <taxon>Pseudomonadota</taxon>
        <taxon>Alphaproteobacteria</taxon>
        <taxon>Sphingomonadales</taxon>
        <taxon>Sphingomonadaceae</taxon>
        <taxon>Novosphingobium</taxon>
    </lineage>
</organism>
<dbReference type="InterPro" id="IPR009081">
    <property type="entry name" value="PP-bd_ACP"/>
</dbReference>
<dbReference type="Gene3D" id="3.40.47.10">
    <property type="match status" value="1"/>
</dbReference>
<dbReference type="Gene3D" id="3.40.366.10">
    <property type="entry name" value="Malonyl-Coenzyme A Acyl Carrier Protein, domain 2"/>
    <property type="match status" value="1"/>
</dbReference>
<feature type="region of interest" description="N-terminal hotdog fold" evidence="7">
    <location>
        <begin position="1440"/>
        <end position="1563"/>
    </location>
</feature>
<dbReference type="InterPro" id="IPR057326">
    <property type="entry name" value="KR_dom"/>
</dbReference>
<keyword evidence="4" id="KW-0276">Fatty acid metabolism</keyword>
<evidence type="ECO:0000256" key="8">
    <source>
        <dbReference type="SAM" id="MobiDB-lite"/>
    </source>
</evidence>
<evidence type="ECO:0000256" key="7">
    <source>
        <dbReference type="PROSITE-ProRule" id="PRU01363"/>
    </source>
</evidence>
<dbReference type="GO" id="GO:0006633">
    <property type="term" value="P:fatty acid biosynthetic process"/>
    <property type="evidence" value="ECO:0007669"/>
    <property type="project" value="InterPro"/>
</dbReference>
<dbReference type="SMART" id="SM00823">
    <property type="entry name" value="PKS_PP"/>
    <property type="match status" value="1"/>
</dbReference>
<feature type="domain" description="Ketosynthase family 3 (KS3)" evidence="10">
    <location>
        <begin position="16"/>
        <end position="449"/>
    </location>
</feature>
<keyword evidence="6" id="KW-0511">Multifunctional enzyme</keyword>
<dbReference type="Gene3D" id="3.40.50.1820">
    <property type="entry name" value="alpha/beta hydrolase"/>
    <property type="match status" value="1"/>
</dbReference>
<evidence type="ECO:0000256" key="4">
    <source>
        <dbReference type="ARBA" id="ARBA00022832"/>
    </source>
</evidence>
<dbReference type="Pfam" id="PF00698">
    <property type="entry name" value="Acyl_transf_1"/>
    <property type="match status" value="1"/>
</dbReference>
<protein>
    <submittedName>
        <fullName evidence="12">Uncharacterized protein</fullName>
    </submittedName>
</protein>
<dbReference type="GO" id="GO:0005737">
    <property type="term" value="C:cytoplasm"/>
    <property type="evidence" value="ECO:0007669"/>
    <property type="project" value="TreeGrafter"/>
</dbReference>
<evidence type="ECO:0000259" key="11">
    <source>
        <dbReference type="PROSITE" id="PS52019"/>
    </source>
</evidence>
<dbReference type="PROSITE" id="PS52019">
    <property type="entry name" value="PKS_MFAS_DH"/>
    <property type="match status" value="1"/>
</dbReference>
<keyword evidence="3" id="KW-0808">Transferase</keyword>
<dbReference type="PROSITE" id="PS00606">
    <property type="entry name" value="KS3_1"/>
    <property type="match status" value="1"/>
</dbReference>
<dbReference type="InterPro" id="IPR016039">
    <property type="entry name" value="Thiolase-like"/>
</dbReference>
<keyword evidence="13" id="KW-1185">Reference proteome</keyword>
<dbReference type="InterPro" id="IPR036736">
    <property type="entry name" value="ACP-like_sf"/>
</dbReference>
<dbReference type="Pfam" id="PF02801">
    <property type="entry name" value="Ketoacyl-synt_C"/>
    <property type="match status" value="1"/>
</dbReference>
<evidence type="ECO:0000259" key="9">
    <source>
        <dbReference type="PROSITE" id="PS50075"/>
    </source>
</evidence>
<dbReference type="SUPFAM" id="SSF53474">
    <property type="entry name" value="alpha/beta-Hydrolases"/>
    <property type="match status" value="1"/>
</dbReference>
<dbReference type="SMART" id="SM00825">
    <property type="entry name" value="PKS_KS"/>
    <property type="match status" value="1"/>
</dbReference>
<dbReference type="Pfam" id="PF00550">
    <property type="entry name" value="PP-binding"/>
    <property type="match status" value="1"/>
</dbReference>
<evidence type="ECO:0000256" key="3">
    <source>
        <dbReference type="ARBA" id="ARBA00022679"/>
    </source>
</evidence>
<dbReference type="Gene3D" id="3.30.70.3290">
    <property type="match status" value="1"/>
</dbReference>
<dbReference type="Gene3D" id="3.30.70.250">
    <property type="entry name" value="Malonyl-CoA ACP transacylase, ACP-binding"/>
    <property type="match status" value="1"/>
</dbReference>
<dbReference type="OrthoDB" id="9778690at2"/>
<dbReference type="Pfam" id="PF00975">
    <property type="entry name" value="Thioesterase"/>
    <property type="match status" value="1"/>
</dbReference>
<reference evidence="13" key="1">
    <citation type="journal article" date="2017" name="J. Biotechnol.">
        <title>Complete genome sequence of Novosphingobium resinovorum SA1, a versatile xenobiotic-degrading bacterium capable of utilizing sulfanilic acid.</title>
        <authorList>
            <person name="Hegedus B."/>
            <person name="Kos P.B."/>
            <person name="Balint B."/>
            <person name="Maroti G."/>
            <person name="Gan H.M."/>
            <person name="Perei K."/>
            <person name="Rakhely G."/>
        </authorList>
    </citation>
    <scope>NUCLEOTIDE SEQUENCE [LARGE SCALE GENOMIC DNA]</scope>
    <source>
        <strain evidence="13">SA1</strain>
    </source>
</reference>
<dbReference type="InterPro" id="IPR049551">
    <property type="entry name" value="PKS_DH_C"/>
</dbReference>
<dbReference type="InterPro" id="IPR049552">
    <property type="entry name" value="PKS_DH_N"/>
</dbReference>
<dbReference type="PANTHER" id="PTHR43775">
    <property type="entry name" value="FATTY ACID SYNTHASE"/>
    <property type="match status" value="1"/>
</dbReference>
<evidence type="ECO:0000256" key="2">
    <source>
        <dbReference type="ARBA" id="ARBA00022553"/>
    </source>
</evidence>
<feature type="active site" description="Proton acceptor; for dehydratase activity" evidence="7">
    <location>
        <position position="1471"/>
    </location>
</feature>
<dbReference type="SMART" id="SM00827">
    <property type="entry name" value="PKS_AT"/>
    <property type="match status" value="1"/>
</dbReference>
<dbReference type="Gene3D" id="3.40.50.720">
    <property type="entry name" value="NAD(P)-binding Rossmann-like Domain"/>
    <property type="match status" value="1"/>
</dbReference>
<dbReference type="CDD" id="cd08953">
    <property type="entry name" value="KR_2_SDR_x"/>
    <property type="match status" value="1"/>
</dbReference>
<dbReference type="Pfam" id="PF00109">
    <property type="entry name" value="ketoacyl-synt"/>
    <property type="match status" value="1"/>
</dbReference>
<keyword evidence="1" id="KW-0596">Phosphopantetheine</keyword>
<keyword evidence="2" id="KW-0597">Phosphoprotein</keyword>
<evidence type="ECO:0000256" key="6">
    <source>
        <dbReference type="ARBA" id="ARBA00023268"/>
    </source>
</evidence>
<dbReference type="InterPro" id="IPR049900">
    <property type="entry name" value="PKS_mFAS_DH"/>
</dbReference>
<dbReference type="InterPro" id="IPR014030">
    <property type="entry name" value="Ketoacyl_synth_N"/>
</dbReference>
<feature type="domain" description="Carrier" evidence="9">
    <location>
        <begin position="1797"/>
        <end position="1872"/>
    </location>
</feature>
<dbReference type="InterPro" id="IPR001031">
    <property type="entry name" value="Thioesterase"/>
</dbReference>
<dbReference type="GO" id="GO:0005886">
    <property type="term" value="C:plasma membrane"/>
    <property type="evidence" value="ECO:0007669"/>
    <property type="project" value="TreeGrafter"/>
</dbReference>
<dbReference type="SMART" id="SM00826">
    <property type="entry name" value="PKS_DH"/>
    <property type="match status" value="1"/>
</dbReference>
<dbReference type="InterPro" id="IPR016035">
    <property type="entry name" value="Acyl_Trfase/lysoPLipase"/>
</dbReference>
<evidence type="ECO:0000313" key="13">
    <source>
        <dbReference type="Proteomes" id="UP000094626"/>
    </source>
</evidence>
<dbReference type="Gene3D" id="3.10.129.110">
    <property type="entry name" value="Polyketide synthase dehydratase"/>
    <property type="match status" value="1"/>
</dbReference>
<dbReference type="InterPro" id="IPR013968">
    <property type="entry name" value="PKS_KR"/>
</dbReference>
<dbReference type="Pfam" id="PF21089">
    <property type="entry name" value="PKS_DH_N"/>
    <property type="match status" value="1"/>
</dbReference>
<evidence type="ECO:0000313" key="12">
    <source>
        <dbReference type="EMBL" id="AOR77931.1"/>
    </source>
</evidence>
<gene>
    <name evidence="12" type="ORF">BES08_15115</name>
</gene>
<accession>A0A1D8A774</accession>
<dbReference type="SUPFAM" id="SSF51735">
    <property type="entry name" value="NAD(P)-binding Rossmann-fold domains"/>
    <property type="match status" value="2"/>
</dbReference>
<dbReference type="GO" id="GO:0004312">
    <property type="term" value="F:fatty acid synthase activity"/>
    <property type="evidence" value="ECO:0007669"/>
    <property type="project" value="TreeGrafter"/>
</dbReference>
<dbReference type="GO" id="GO:0004315">
    <property type="term" value="F:3-oxoacyl-[acyl-carrier-protein] synthase activity"/>
    <property type="evidence" value="ECO:0007669"/>
    <property type="project" value="InterPro"/>
</dbReference>
<dbReference type="InterPro" id="IPR042104">
    <property type="entry name" value="PKS_dehydratase_sf"/>
</dbReference>
<dbReference type="GO" id="GO:0071770">
    <property type="term" value="P:DIM/DIP cell wall layer assembly"/>
    <property type="evidence" value="ECO:0007669"/>
    <property type="project" value="TreeGrafter"/>
</dbReference>
<dbReference type="GO" id="GO:0044550">
    <property type="term" value="P:secondary metabolite biosynthetic process"/>
    <property type="evidence" value="ECO:0007669"/>
    <property type="project" value="UniProtKB-ARBA"/>
</dbReference>
<dbReference type="FunFam" id="3.40.47.10:FF:000042">
    <property type="entry name" value="Polyketide synthase Pks13"/>
    <property type="match status" value="1"/>
</dbReference>
<dbReference type="InterPro" id="IPR020807">
    <property type="entry name" value="PKS_DH"/>
</dbReference>
<dbReference type="InterPro" id="IPR016036">
    <property type="entry name" value="Malonyl_transacylase_ACP-bd"/>
</dbReference>
<feature type="active site" description="Proton donor; for dehydratase activity" evidence="7">
    <location>
        <position position="1635"/>
    </location>
</feature>
<proteinExistence type="predicted"/>
<feature type="domain" description="PKS/mFAS DH" evidence="11">
    <location>
        <begin position="1440"/>
        <end position="1718"/>
    </location>
</feature>
<dbReference type="CDD" id="cd00833">
    <property type="entry name" value="PKS"/>
    <property type="match status" value="1"/>
</dbReference>
<evidence type="ECO:0000256" key="1">
    <source>
        <dbReference type="ARBA" id="ARBA00022450"/>
    </source>
</evidence>
<feature type="region of interest" description="Disordered" evidence="8">
    <location>
        <begin position="497"/>
        <end position="536"/>
    </location>
</feature>
<keyword evidence="5" id="KW-0443">Lipid metabolism</keyword>
<evidence type="ECO:0000259" key="10">
    <source>
        <dbReference type="PROSITE" id="PS52004"/>
    </source>
</evidence>
<dbReference type="InterPro" id="IPR001227">
    <property type="entry name" value="Ac_transferase_dom_sf"/>
</dbReference>
<evidence type="ECO:0000256" key="5">
    <source>
        <dbReference type="ARBA" id="ARBA00023098"/>
    </source>
</evidence>
<dbReference type="SUPFAM" id="SSF47336">
    <property type="entry name" value="ACP-like"/>
    <property type="match status" value="1"/>
</dbReference>
<dbReference type="InterPro" id="IPR032821">
    <property type="entry name" value="PKS_assoc"/>
</dbReference>
<dbReference type="Gene3D" id="1.10.1200.10">
    <property type="entry name" value="ACP-like"/>
    <property type="match status" value="1"/>
</dbReference>
<dbReference type="InterPro" id="IPR036291">
    <property type="entry name" value="NAD(P)-bd_dom_sf"/>
</dbReference>
<dbReference type="InterPro" id="IPR050091">
    <property type="entry name" value="PKS_NRPS_Biosynth_Enz"/>
</dbReference>
<dbReference type="Pfam" id="PF21394">
    <property type="entry name" value="Beta-ketacyl_N"/>
    <property type="match status" value="1"/>
</dbReference>
<dbReference type="KEGG" id="nre:BES08_15115"/>
<dbReference type="EMBL" id="CP017075">
    <property type="protein sequence ID" value="AOR77931.1"/>
    <property type="molecule type" value="Genomic_DNA"/>
</dbReference>
<sequence>MHQPIEEPFDPSLDTSSAVAIVGMACRFARARGPEEFWSLLSEGRDGIETYSEEELLAAGVSPALLRNPDYVRRGAPLADMECFDAALFGLSKRDAAVMDPQHRHFLECSWEALEDAGHTPQGFAEGTGGVIGVFAGSGHNAYMPYNLLTNGKLVNEVGLFLLRHTSNDKDFLTTRVSYLFDLKGPSINVQTACSTSLVSIHMAAQSLLSGECDMALAGGTSIELPHRRGYLYEQGEILSPDGLCRPFDADSKGTVFGSGVAVVALRRLEDAIAAGDHIHAVIRGSAINNDGAGKVGYLAPSVDGQAAVIAEALAVSGIAPSAIDYVEAHGTGTPIGDPIEVAALRQVFAQSGARPEPCALGSVKANIGHTDTAAGAAGVIKVALAMRHAELPPVPHFGAANPECALDTGLFRVQATSAPWLRRDDRPRRAGVSSLGVGGTNAHIVMEEAPPRAPSGPSRRRQLLMTSGATQGAADANAAALAQYFAGDSNKQPATTSVIASEAKQSRAVDAASGLPRPFGARNDEAGRGNAANTGDEARHLADAAFTLNTGRRALAWRRFAVGQDGAEAAAALETASRQSSAKQVCVPGRPVAFQFCGGGLQHVDMARDLYQTEAAFRADVDKGLAVLARIGVPDLKRWLFPVEADRDAAAAELERPSNALPALFIVQTALARFWMALGIAPAAMIGHSCGEYAAAHVAGVVDLEAGLRIVHARGRLFETTAKGGMISVPLSEAELAPMLPPGVSIATINAPSLCVVSGAADAVAAFLDDLRAREIEAQPIPIEVAAHSAMLDPILPEFRALLKTITLRAPQIPFASNLTGRWVSAAEATDPEYWVRHLREPVRYTDGLECLLGEADQVLLEVGPGRAMTSLARQHPARKASQPVVASMRHAGEDVADDQRLLEALGELWALGVEIDWTAWWGDERRLRVPLPTYRFERERHWIEPGASLHTAASGGDADTRLALGDWGYEPVWSREDLVAGEAVGGAAGGPALVLCDDDGFGASLAARLRKAGVETVTVHAATRFSASAAGAFALRPDMREDWARLFVRLGRDGRMPRQVYHCWLAGGVAAPRRRDAAILDRGLHALIAMVPELAAQVDEGPVVVALVTDKAQRVAGDADLMPLKATAIGAARTVSAEYPALEVRAIDIDLAAVNAADLADAVIAEVSGPRASGDVALRAGERWTLAYRNAREPLAEGQPTWLREGGVYLVTGGLGGLGLSIADHLARGYKARLALVGRSALPPRGEWAQRLASGDLPLGVEDKVRKLLALEAAGADVELIVADVADAKALAKGVRKAVSRFGPIDGVFHAAGALDDGLIETRSRKAVDAVLRPKIAGTLALEEALKGQAPGFLLLFSSVSAFAGLPGQVDYAAANAFLDAYAQSRRSDARTRVQSVGWSQWAEVGMAAALGGREGGAPEGGMGALPDDLGAGKAIEHPFLERLCTISDDEFVVTGILTPVRHWVLDEHRVVDAGALLPGTSFLEMSRAAVALVHQGALELSDFTFLKPFAVPDGEARALRVHVRRRGASGWKVTILGRPEQGGEWTEHAHGVVRPHTLTPLRSTLDLGAIAERCSPAICGGADQRMMNFGPRWDTLVQALASPHGEALLQLELPAPYAAEAVAMGLHPALLDFATAGAQTLIPGRDRSRDFYAPFTYRRFLLHAPLPALAWSHIRLVSSDGQTAVFNVTITDADGLVVAEVREFTMMHMGDAALLARASATPPRAAKAATGEIAASSEGILPEEGTEVIARLLSGRCRPHTVISPYDLAPVLARLRSPPRAARREAAGGDPADLPATPAEQVIADLWCDLLGMEAVGRHDNFFDLGGHSLLAVQFTNRLRKKTGRTLPLAAMLGQPTVAGLAAVIDPDSRAPDMPAAAEADAPGLGLGQGIVTIRKGGPATPLFLIHDGLGETLLYRGLALRLDGARPVLGIEPLRKADGNYAHTRIDEMATYYIGKVRSVQPQGPYLLAGLCAGGVIAFEMAQQLQAMGEQVAFVGVIDAADVEARKHRFGESRARLGRVLGVLKSGNPLQMLPDLCRRAWNLARWEIESRMRRAEDRRTVDALRAADAGDAAMEADAPAIPFLRLYEAAHKEHRPIGILQSTSVALFKASNDTDLADDTPYRAIYRDFALGWGKRVREDIVILDIPGGHMSNLQEPHVATLAPLFQNALDDAVSEHGPWSRAAVMQEERFDFFEEAAE</sequence>
<dbReference type="PANTHER" id="PTHR43775:SF37">
    <property type="entry name" value="SI:DKEY-61P9.11"/>
    <property type="match status" value="1"/>
</dbReference>
<dbReference type="Pfam" id="PF16197">
    <property type="entry name" value="KAsynt_C_assoc"/>
    <property type="match status" value="1"/>
</dbReference>
<dbReference type="SUPFAM" id="SSF53901">
    <property type="entry name" value="Thiolase-like"/>
    <property type="match status" value="1"/>
</dbReference>
<dbReference type="PROSITE" id="PS52004">
    <property type="entry name" value="KS3_2"/>
    <property type="match status" value="1"/>
</dbReference>
<dbReference type="Pfam" id="PF14765">
    <property type="entry name" value="PS-DH"/>
    <property type="match status" value="1"/>
</dbReference>
<dbReference type="SUPFAM" id="SSF52151">
    <property type="entry name" value="FabD/lysophospholipase-like"/>
    <property type="match status" value="1"/>
</dbReference>
<dbReference type="FunFam" id="1.10.1200.10:FF:000016">
    <property type="entry name" value="Non-ribosomal peptide synthase"/>
    <property type="match status" value="1"/>
</dbReference>
<name>A0A1D8A774_9SPHN</name>
<dbReference type="RefSeq" id="WP_069708800.1">
    <property type="nucleotide sequence ID" value="NZ_CP017075.1"/>
</dbReference>
<dbReference type="GO" id="GO:0031177">
    <property type="term" value="F:phosphopantetheine binding"/>
    <property type="evidence" value="ECO:0007669"/>
    <property type="project" value="InterPro"/>
</dbReference>
<dbReference type="InterPro" id="IPR049490">
    <property type="entry name" value="C883_1060-like_KR_N"/>
</dbReference>
<dbReference type="InterPro" id="IPR014031">
    <property type="entry name" value="Ketoacyl_synth_C"/>
</dbReference>
<dbReference type="InterPro" id="IPR020841">
    <property type="entry name" value="PKS_Beta-ketoAc_synthase_dom"/>
</dbReference>
<dbReference type="InterPro" id="IPR029058">
    <property type="entry name" value="AB_hydrolase_fold"/>
</dbReference>
<feature type="region of interest" description="C-terminal hotdog fold" evidence="7">
    <location>
        <begin position="1578"/>
        <end position="1718"/>
    </location>
</feature>
<dbReference type="InterPro" id="IPR018201">
    <property type="entry name" value="Ketoacyl_synth_AS"/>
</dbReference>
<dbReference type="Proteomes" id="UP000094626">
    <property type="component" value="Chromosome"/>
</dbReference>